<evidence type="ECO:0000313" key="3">
    <source>
        <dbReference type="Proteomes" id="UP000745663"/>
    </source>
</evidence>
<dbReference type="RefSeq" id="WP_203584609.1">
    <property type="nucleotide sequence ID" value="NZ_JACOPV010000008.1"/>
</dbReference>
<keyword evidence="1" id="KW-0732">Signal</keyword>
<name>A0ABS2BYH4_9PSED</name>
<comment type="caution">
    <text evidence="2">The sequence shown here is derived from an EMBL/GenBank/DDBJ whole genome shotgun (WGS) entry which is preliminary data.</text>
</comment>
<sequence length="162" mass="17321">MKHALLLAAAIFAIASPVLQAADRLQVNTEVTVDGKVVHHMTAYVANGEKIHYSRNKTHEVVTGVVAGKPHKKLEPIGFEANITPRITSDGEVLITSSASYVGVNSESPDTSAGSSIKITDFWQHRLGATRLGDLGERISLDHLEKSSSGHTVDVAVTVTRT</sequence>
<organism evidence="2 3">
    <name type="scientific">Pseudomonas arcuscaelestis</name>
    <dbReference type="NCBI Taxonomy" id="2710591"/>
    <lineage>
        <taxon>Bacteria</taxon>
        <taxon>Pseudomonadati</taxon>
        <taxon>Pseudomonadota</taxon>
        <taxon>Gammaproteobacteria</taxon>
        <taxon>Pseudomonadales</taxon>
        <taxon>Pseudomonadaceae</taxon>
        <taxon>Pseudomonas</taxon>
    </lineage>
</organism>
<proteinExistence type="predicted"/>
<evidence type="ECO:0000256" key="1">
    <source>
        <dbReference type="SAM" id="SignalP"/>
    </source>
</evidence>
<dbReference type="EMBL" id="JACOPV010000008">
    <property type="protein sequence ID" value="MBM5458670.1"/>
    <property type="molecule type" value="Genomic_DNA"/>
</dbReference>
<feature type="chain" id="PRO_5046384950" evidence="1">
    <location>
        <begin position="22"/>
        <end position="162"/>
    </location>
</feature>
<protein>
    <submittedName>
        <fullName evidence="2">Uncharacterized protein</fullName>
    </submittedName>
</protein>
<evidence type="ECO:0000313" key="2">
    <source>
        <dbReference type="EMBL" id="MBM5458670.1"/>
    </source>
</evidence>
<accession>A0ABS2BYH4</accession>
<feature type="signal peptide" evidence="1">
    <location>
        <begin position="1"/>
        <end position="21"/>
    </location>
</feature>
<dbReference type="Proteomes" id="UP000745663">
    <property type="component" value="Unassembled WGS sequence"/>
</dbReference>
<reference evidence="2 3" key="1">
    <citation type="submission" date="2020-08" db="EMBL/GenBank/DDBJ databases">
        <title>Description of novel Pseudomonas species.</title>
        <authorList>
            <person name="Duman M."/>
            <person name="Mulet M."/>
            <person name="Altun S."/>
            <person name="Saticioglu I.B."/>
            <person name="Lalucat J."/>
            <person name="Garcia-Valdes E."/>
        </authorList>
    </citation>
    <scope>NUCLEOTIDE SEQUENCE [LARGE SCALE GENOMIC DNA]</scope>
    <source>
        <strain evidence="2 3">P66</strain>
    </source>
</reference>
<keyword evidence="3" id="KW-1185">Reference proteome</keyword>
<gene>
    <name evidence="2" type="ORF">H8F21_13965</name>
</gene>